<organism evidence="1 2">
    <name type="scientific">Meiothermus taiwanensis</name>
    <dbReference type="NCBI Taxonomy" id="172827"/>
    <lineage>
        <taxon>Bacteria</taxon>
        <taxon>Thermotogati</taxon>
        <taxon>Deinococcota</taxon>
        <taxon>Deinococci</taxon>
        <taxon>Thermales</taxon>
        <taxon>Thermaceae</taxon>
        <taxon>Meiothermus</taxon>
    </lineage>
</organism>
<dbReference type="Proteomes" id="UP000266089">
    <property type="component" value="Unassembled WGS sequence"/>
</dbReference>
<reference evidence="1 2" key="1">
    <citation type="submission" date="2018-08" db="EMBL/GenBank/DDBJ databases">
        <title>Meiothermus cateniformans JCM 15151 genome sequencing project.</title>
        <authorList>
            <person name="Da Costa M.S."/>
            <person name="Albuquerque L."/>
            <person name="Raposo P."/>
            <person name="Froufe H.J.C."/>
            <person name="Barroso C.S."/>
            <person name="Egas C."/>
        </authorList>
    </citation>
    <scope>NUCLEOTIDE SEQUENCE [LARGE SCALE GENOMIC DNA]</scope>
    <source>
        <strain evidence="1 2">JCM 15151</strain>
    </source>
</reference>
<gene>
    <name evidence="1" type="ORF">Mcate_02812</name>
</gene>
<accession>A0A399DSW4</accession>
<comment type="caution">
    <text evidence="1">The sequence shown here is derived from an EMBL/GenBank/DDBJ whole genome shotgun (WGS) entry which is preliminary data.</text>
</comment>
<name>A0A399DSW4_9DEIN</name>
<protein>
    <submittedName>
        <fullName evidence="1">Uncharacterized protein</fullName>
    </submittedName>
</protein>
<sequence length="132" mass="14499">MMGTSRLMNWAWARMGATRAVTPRMKRIFRVLEPTTLPMAMAGLPERAAARLAASSGLLVPKATTVRPTTMVLMPQLRASITAFLTSDSPPKYSSTTPLAISNKFNANSMPSMVAKIRCLRITFQELGFLPR</sequence>
<dbReference type="AlphaFoldDB" id="A0A399DSW4"/>
<proteinExistence type="predicted"/>
<evidence type="ECO:0000313" key="1">
    <source>
        <dbReference type="EMBL" id="RIH74188.1"/>
    </source>
</evidence>
<dbReference type="EMBL" id="QWKX01000143">
    <property type="protein sequence ID" value="RIH74188.1"/>
    <property type="molecule type" value="Genomic_DNA"/>
</dbReference>
<evidence type="ECO:0000313" key="2">
    <source>
        <dbReference type="Proteomes" id="UP000266089"/>
    </source>
</evidence>